<reference evidence="13 14" key="1">
    <citation type="submission" date="2019-03" db="EMBL/GenBank/DDBJ databases">
        <title>Draft genome sequences of novel Actinobacteria.</title>
        <authorList>
            <person name="Sahin N."/>
            <person name="Ay H."/>
            <person name="Saygin H."/>
        </authorList>
    </citation>
    <scope>NUCLEOTIDE SEQUENCE [LARGE SCALE GENOMIC DNA]</scope>
    <source>
        <strain evidence="13 14">DSM 45347</strain>
    </source>
</reference>
<dbReference type="SUPFAM" id="SSF56796">
    <property type="entry name" value="Dehydroquinate synthase-like"/>
    <property type="match status" value="1"/>
</dbReference>
<keyword evidence="5" id="KW-0560">Oxidoreductase</keyword>
<keyword evidence="14" id="KW-1185">Reference proteome</keyword>
<dbReference type="CDD" id="cd08174">
    <property type="entry name" value="G1PDH-like"/>
    <property type="match status" value="1"/>
</dbReference>
<organism evidence="13 14">
    <name type="scientific">Actinomadura bangladeshensis</name>
    <dbReference type="NCBI Taxonomy" id="453573"/>
    <lineage>
        <taxon>Bacteria</taxon>
        <taxon>Bacillati</taxon>
        <taxon>Actinomycetota</taxon>
        <taxon>Actinomycetes</taxon>
        <taxon>Streptosporangiales</taxon>
        <taxon>Thermomonosporaceae</taxon>
        <taxon>Actinomadura</taxon>
    </lineage>
</organism>
<evidence type="ECO:0000313" key="13">
    <source>
        <dbReference type="EMBL" id="TDC12914.1"/>
    </source>
</evidence>
<evidence type="ECO:0000256" key="11">
    <source>
        <dbReference type="PIRSR" id="PIRSR000112-2"/>
    </source>
</evidence>
<evidence type="ECO:0000256" key="9">
    <source>
        <dbReference type="ARBA" id="ARBA00023264"/>
    </source>
</evidence>
<dbReference type="Pfam" id="PF13685">
    <property type="entry name" value="Fe-ADH_2"/>
    <property type="match status" value="1"/>
</dbReference>
<gene>
    <name evidence="13" type="ORF">E1284_21785</name>
</gene>
<evidence type="ECO:0000256" key="3">
    <source>
        <dbReference type="ARBA" id="ARBA00022723"/>
    </source>
</evidence>
<keyword evidence="10" id="KW-0862">Zinc</keyword>
<dbReference type="OrthoDB" id="5198708at2"/>
<dbReference type="Gene3D" id="3.40.50.1970">
    <property type="match status" value="1"/>
</dbReference>
<evidence type="ECO:0000256" key="4">
    <source>
        <dbReference type="ARBA" id="ARBA00022857"/>
    </source>
</evidence>
<dbReference type="GO" id="GO:0016614">
    <property type="term" value="F:oxidoreductase activity, acting on CH-OH group of donors"/>
    <property type="evidence" value="ECO:0007669"/>
    <property type="project" value="InterPro"/>
</dbReference>
<evidence type="ECO:0000256" key="12">
    <source>
        <dbReference type="PIRSR" id="PIRSR000112-3"/>
    </source>
</evidence>
<dbReference type="Gene3D" id="1.20.1090.10">
    <property type="entry name" value="Dehydroquinate synthase-like - alpha domain"/>
    <property type="match status" value="1"/>
</dbReference>
<name>A0A4R4NV48_9ACTN</name>
<evidence type="ECO:0000313" key="14">
    <source>
        <dbReference type="Proteomes" id="UP000295431"/>
    </source>
</evidence>
<dbReference type="EMBL" id="SMJW01000113">
    <property type="protein sequence ID" value="TDC12914.1"/>
    <property type="molecule type" value="Genomic_DNA"/>
</dbReference>
<comment type="cofactor">
    <cofactor evidence="10">
        <name>Zn(2+)</name>
        <dbReference type="ChEBI" id="CHEBI:29105"/>
    </cofactor>
    <text evidence="10">Binds 1 zinc ion per subunit.</text>
</comment>
<dbReference type="InterPro" id="IPR032837">
    <property type="entry name" value="G1PDH"/>
</dbReference>
<dbReference type="PANTHER" id="PTHR43616">
    <property type="entry name" value="GLYCEROL DEHYDROGENASE"/>
    <property type="match status" value="1"/>
</dbReference>
<dbReference type="GO" id="GO:0008654">
    <property type="term" value="P:phospholipid biosynthetic process"/>
    <property type="evidence" value="ECO:0007669"/>
    <property type="project" value="UniProtKB-KW"/>
</dbReference>
<sequence length="372" mass="38836">MPLLTRMLNAPLSIDVRRGAVAALGDLLADRRIVTEGRVAIAVGPGQGDQIAAQVRPSLSACDMFRVEGGTVDVAVELAAKLRAGSYEAVVGIGGGRTIDATKYAATLSGIPMVSVATNLSHDGICSPVASLVHDGGKGSFGVVMPLAMIIDLDYVHAAPPRLIRAGIGDVLSNLSAVDDWLLAAEQCGERVDRMALTVARIAAEALLHQPGSIESDRFLTVLAESLVLSGMSMAFAGDSRPASGGDHEIMHAIDQLYPDTANHGELAGIGAAFCYHLRATRLQADEAGAASTGAASADGAAERLHEILDCLGRHGLPRLPGDIGLSVEQFTEAVLHAPQTRPGRYTILEYLNLDKGETRKAVEEYVQAHGG</sequence>
<evidence type="ECO:0000256" key="10">
    <source>
        <dbReference type="PIRSR" id="PIRSR000112-1"/>
    </source>
</evidence>
<dbReference type="PIRSF" id="PIRSF000112">
    <property type="entry name" value="Glycerol_dehydrogenase"/>
    <property type="match status" value="1"/>
</dbReference>
<feature type="binding site" evidence="10">
    <location>
        <position position="264"/>
    </location>
    <ligand>
        <name>glycerol</name>
        <dbReference type="ChEBI" id="CHEBI:17754"/>
    </ligand>
</feature>
<evidence type="ECO:0000256" key="7">
    <source>
        <dbReference type="ARBA" id="ARBA00023098"/>
    </source>
</evidence>
<keyword evidence="9" id="KW-1208">Phospholipid metabolism</keyword>
<keyword evidence="2" id="KW-0444">Lipid biosynthesis</keyword>
<feature type="binding site" evidence="11">
    <location>
        <position position="123"/>
    </location>
    <ligand>
        <name>glycerol</name>
        <dbReference type="ChEBI" id="CHEBI:17754"/>
    </ligand>
</feature>
<evidence type="ECO:0000256" key="6">
    <source>
        <dbReference type="ARBA" id="ARBA00023027"/>
    </source>
</evidence>
<keyword evidence="6 12" id="KW-0520">NAD</keyword>
<dbReference type="GO" id="GO:0046872">
    <property type="term" value="F:metal ion binding"/>
    <property type="evidence" value="ECO:0007669"/>
    <property type="project" value="UniProtKB-KW"/>
</dbReference>
<evidence type="ECO:0000256" key="2">
    <source>
        <dbReference type="ARBA" id="ARBA00022516"/>
    </source>
</evidence>
<keyword evidence="7" id="KW-0443">Lipid metabolism</keyword>
<feature type="binding site" evidence="12">
    <location>
        <begin position="118"/>
        <end position="121"/>
    </location>
    <ligand>
        <name>NAD(+)</name>
        <dbReference type="ChEBI" id="CHEBI:57540"/>
    </ligand>
</feature>
<evidence type="ECO:0000256" key="5">
    <source>
        <dbReference type="ARBA" id="ARBA00023002"/>
    </source>
</evidence>
<comment type="caution">
    <text evidence="13">The sequence shown here is derived from an EMBL/GenBank/DDBJ whole genome shotgun (WGS) entry which is preliminary data.</text>
</comment>
<dbReference type="PANTHER" id="PTHR43616:SF5">
    <property type="entry name" value="GLYCEROL DEHYDROGENASE 1"/>
    <property type="match status" value="1"/>
</dbReference>
<feature type="binding site" evidence="12">
    <location>
        <position position="127"/>
    </location>
    <ligand>
        <name>NAD(+)</name>
        <dbReference type="ChEBI" id="CHEBI:57540"/>
    </ligand>
</feature>
<keyword evidence="1" id="KW-0963">Cytoplasm</keyword>
<feature type="binding site" evidence="10">
    <location>
        <position position="248"/>
    </location>
    <ligand>
        <name>glycerol</name>
        <dbReference type="ChEBI" id="CHEBI:17754"/>
    </ligand>
</feature>
<evidence type="ECO:0000256" key="1">
    <source>
        <dbReference type="ARBA" id="ARBA00022490"/>
    </source>
</evidence>
<keyword evidence="8" id="KW-0594">Phospholipid biosynthesis</keyword>
<accession>A0A4R4NV48</accession>
<evidence type="ECO:0000256" key="8">
    <source>
        <dbReference type="ARBA" id="ARBA00023209"/>
    </source>
</evidence>
<keyword evidence="4" id="KW-0521">NADP</keyword>
<feature type="binding site" evidence="12">
    <location>
        <begin position="96"/>
        <end position="100"/>
    </location>
    <ligand>
        <name>NAD(+)</name>
        <dbReference type="ChEBI" id="CHEBI:57540"/>
    </ligand>
</feature>
<keyword evidence="3 10" id="KW-0479">Metal-binding</keyword>
<feature type="binding site" evidence="10">
    <location>
        <position position="170"/>
    </location>
    <ligand>
        <name>glycerol</name>
        <dbReference type="ChEBI" id="CHEBI:17754"/>
    </ligand>
</feature>
<protein>
    <submittedName>
        <fullName evidence="13">Iron-containing alcohol dehydrogenase</fullName>
    </submittedName>
</protein>
<dbReference type="AlphaFoldDB" id="A0A4R4NV48"/>
<proteinExistence type="predicted"/>
<dbReference type="InterPro" id="IPR016205">
    <property type="entry name" value="Glycerol_DH"/>
</dbReference>
<dbReference type="Proteomes" id="UP000295431">
    <property type="component" value="Unassembled WGS sequence"/>
</dbReference>